<dbReference type="EMBL" id="DS231731">
    <property type="protein sequence ID" value="KNB19293.1"/>
    <property type="molecule type" value="Genomic_DNA"/>
</dbReference>
<name>A0A0J9W8X9_FUSO4</name>
<dbReference type="VEuPathDB" id="FungiDB:FOXG_22515"/>
<dbReference type="AlphaFoldDB" id="A0A0J9W8X9"/>
<accession>A0A0J9W8X9</accession>
<dbReference type="KEGG" id="fox:FOXG_22515"/>
<protein>
    <submittedName>
        <fullName evidence="1">Uncharacterized protein</fullName>
    </submittedName>
</protein>
<reference evidence="1 2" key="1">
    <citation type="journal article" date="2010" name="Nature">
        <title>Comparative genomics reveals mobile pathogenicity chromosomes in Fusarium.</title>
        <authorList>
            <person name="Ma L.J."/>
            <person name="van der Does H.C."/>
            <person name="Borkovich K.A."/>
            <person name="Coleman J.J."/>
            <person name="Daboussi M.J."/>
            <person name="Di Pietro A."/>
            <person name="Dufresne M."/>
            <person name="Freitag M."/>
            <person name="Grabherr M."/>
            <person name="Henrissat B."/>
            <person name="Houterman P.M."/>
            <person name="Kang S."/>
            <person name="Shim W.B."/>
            <person name="Woloshuk C."/>
            <person name="Xie X."/>
            <person name="Xu J.R."/>
            <person name="Antoniw J."/>
            <person name="Baker S.E."/>
            <person name="Bluhm B.H."/>
            <person name="Breakspear A."/>
            <person name="Brown D.W."/>
            <person name="Butchko R.A."/>
            <person name="Chapman S."/>
            <person name="Coulson R."/>
            <person name="Coutinho P.M."/>
            <person name="Danchin E.G."/>
            <person name="Diener A."/>
            <person name="Gale L.R."/>
            <person name="Gardiner D.M."/>
            <person name="Goff S."/>
            <person name="Hammond-Kosack K.E."/>
            <person name="Hilburn K."/>
            <person name="Hua-Van A."/>
            <person name="Jonkers W."/>
            <person name="Kazan K."/>
            <person name="Kodira C.D."/>
            <person name="Koehrsen M."/>
            <person name="Kumar L."/>
            <person name="Lee Y.H."/>
            <person name="Li L."/>
            <person name="Manners J.M."/>
            <person name="Miranda-Saavedra D."/>
            <person name="Mukherjee M."/>
            <person name="Park G."/>
            <person name="Park J."/>
            <person name="Park S.Y."/>
            <person name="Proctor R.H."/>
            <person name="Regev A."/>
            <person name="Ruiz-Roldan M.C."/>
            <person name="Sain D."/>
            <person name="Sakthikumar S."/>
            <person name="Sykes S."/>
            <person name="Schwartz D.C."/>
            <person name="Turgeon B.G."/>
            <person name="Wapinski I."/>
            <person name="Yoder O."/>
            <person name="Young S."/>
            <person name="Zeng Q."/>
            <person name="Zhou S."/>
            <person name="Galagan J."/>
            <person name="Cuomo C.A."/>
            <person name="Kistler H.C."/>
            <person name="Rep M."/>
        </authorList>
    </citation>
    <scope>NUCLEOTIDE SEQUENCE [LARGE SCALE GENOMIC DNA]</scope>
    <source>
        <strain evidence="2">4287 / CBS 123668 / FGSC 9935 / NRRL 34936</strain>
    </source>
</reference>
<evidence type="ECO:0000313" key="2">
    <source>
        <dbReference type="Proteomes" id="UP000009097"/>
    </source>
</evidence>
<dbReference type="RefSeq" id="XP_018257338.1">
    <property type="nucleotide sequence ID" value="XM_018402925.1"/>
</dbReference>
<organism evidence="1 2">
    <name type="scientific">Fusarium oxysporum f. sp. lycopersici (strain 4287 / CBS 123668 / FGSC 9935 / NRRL 34936)</name>
    <name type="common">Fusarium vascular wilt of tomato</name>
    <dbReference type="NCBI Taxonomy" id="426428"/>
    <lineage>
        <taxon>Eukaryota</taxon>
        <taxon>Fungi</taxon>
        <taxon>Dikarya</taxon>
        <taxon>Ascomycota</taxon>
        <taxon>Pezizomycotina</taxon>
        <taxon>Sordariomycetes</taxon>
        <taxon>Hypocreomycetidae</taxon>
        <taxon>Hypocreales</taxon>
        <taxon>Nectriaceae</taxon>
        <taxon>Fusarium</taxon>
        <taxon>Fusarium oxysporum species complex</taxon>
    </lineage>
</organism>
<evidence type="ECO:0000313" key="1">
    <source>
        <dbReference type="EMBL" id="KNB19293.1"/>
    </source>
</evidence>
<sequence>MRFYEPTLQLGAFSRRHDSSQLTLYPQPRHNKGLSYNTDAEDMAHLLAKLHNFDVVYIVRMDRKFLKAGHAFAFATIIISYPLDVECMPNKGPRQMYQIEPQKCEGPCASNQLPTGFQIGYNCLYEIAGVNYYLTCLSKSVSKFIDEQGPVREANMEKQLLDAGEVLTEEALYQRYYGGVTNLPRGGYSYDTWFRDKTPFKMARAMLSLVQAPVCRERAEG</sequence>
<dbReference type="GeneID" id="28963221"/>
<gene>
    <name evidence="1" type="ORF">FOXG_22515</name>
</gene>
<dbReference type="OrthoDB" id="10331815at2759"/>
<proteinExistence type="predicted"/>
<dbReference type="Proteomes" id="UP000009097">
    <property type="component" value="Chromosome 14"/>
</dbReference>